<dbReference type="Proteomes" id="UP000286701">
    <property type="component" value="Unassembled WGS sequence"/>
</dbReference>
<dbReference type="EMBL" id="SBIW01000003">
    <property type="protein sequence ID" value="RWY54229.1"/>
    <property type="molecule type" value="Genomic_DNA"/>
</dbReference>
<reference evidence="1 2" key="1">
    <citation type="submission" date="2019-01" db="EMBL/GenBank/DDBJ databases">
        <title>Mucilaginibacter antarcticum sp. nov., isolated from antarctic soil.</title>
        <authorList>
            <person name="Yan Y.-Q."/>
            <person name="Du Z.-J."/>
        </authorList>
    </citation>
    <scope>NUCLEOTIDE SEQUENCE [LARGE SCALE GENOMIC DNA]</scope>
    <source>
        <strain evidence="1 2">F01003</strain>
    </source>
</reference>
<protein>
    <recommendedName>
        <fullName evidence="3">Adenylosuccinate lyase</fullName>
    </recommendedName>
</protein>
<gene>
    <name evidence="1" type="ORF">EPL05_09340</name>
</gene>
<dbReference type="OrthoDB" id="979487at2"/>
<dbReference type="RefSeq" id="WP_128533664.1">
    <property type="nucleotide sequence ID" value="NZ_SBIW01000003.1"/>
</dbReference>
<dbReference type="AlphaFoldDB" id="A0A3S3UZ83"/>
<proteinExistence type="predicted"/>
<comment type="caution">
    <text evidence="1">The sequence shown here is derived from an EMBL/GenBank/DDBJ whole genome shotgun (WGS) entry which is preliminary data.</text>
</comment>
<evidence type="ECO:0000313" key="2">
    <source>
        <dbReference type="Proteomes" id="UP000286701"/>
    </source>
</evidence>
<evidence type="ECO:0008006" key="3">
    <source>
        <dbReference type="Google" id="ProtNLM"/>
    </source>
</evidence>
<evidence type="ECO:0000313" key="1">
    <source>
        <dbReference type="EMBL" id="RWY54229.1"/>
    </source>
</evidence>
<accession>A0A3S3UZ83</accession>
<sequence length="186" mass="21331">MLSQDELIQELYKTFGKTKIAKLTAVVNEQALSVDDLIDLTFHQDKTLGFRAMWLLDSVMLSDIVRYSANLKYFLSRITEVNNESCKRHYARIMMFMTAPNAPDVVKAALEEINLEDTVEQFFDWIIHPKVKPAVKVFAADALFNLSERYDWIAEELANQLEFLMRTGGPAIQVRGKKLLAALKQK</sequence>
<name>A0A3S3UZ83_9SPHI</name>
<keyword evidence="2" id="KW-1185">Reference proteome</keyword>
<organism evidence="1 2">
    <name type="scientific">Mucilaginibacter gilvus</name>
    <dbReference type="NCBI Taxonomy" id="2305909"/>
    <lineage>
        <taxon>Bacteria</taxon>
        <taxon>Pseudomonadati</taxon>
        <taxon>Bacteroidota</taxon>
        <taxon>Sphingobacteriia</taxon>
        <taxon>Sphingobacteriales</taxon>
        <taxon>Sphingobacteriaceae</taxon>
        <taxon>Mucilaginibacter</taxon>
    </lineage>
</organism>